<feature type="transmembrane region" description="Helical" evidence="1">
    <location>
        <begin position="128"/>
        <end position="150"/>
    </location>
</feature>
<accession>A0ABU1IQ90</accession>
<proteinExistence type="predicted"/>
<organism evidence="3 4">
    <name type="scientific">Desmospora profundinema</name>
    <dbReference type="NCBI Taxonomy" id="1571184"/>
    <lineage>
        <taxon>Bacteria</taxon>
        <taxon>Bacillati</taxon>
        <taxon>Bacillota</taxon>
        <taxon>Bacilli</taxon>
        <taxon>Bacillales</taxon>
        <taxon>Thermoactinomycetaceae</taxon>
        <taxon>Desmospora</taxon>
    </lineage>
</organism>
<keyword evidence="4" id="KW-1185">Reference proteome</keyword>
<gene>
    <name evidence="3" type="ORF">JOE21_002100</name>
</gene>
<protein>
    <submittedName>
        <fullName evidence="3">Tricarboxylic transport membrane protein</fullName>
    </submittedName>
</protein>
<dbReference type="InterPro" id="IPR009936">
    <property type="entry name" value="DUF1468"/>
</dbReference>
<feature type="transmembrane region" description="Helical" evidence="1">
    <location>
        <begin position="82"/>
        <end position="98"/>
    </location>
</feature>
<dbReference type="EMBL" id="JAVDQG010000004">
    <property type="protein sequence ID" value="MDR6226094.1"/>
    <property type="molecule type" value="Genomic_DNA"/>
</dbReference>
<keyword evidence="1" id="KW-0812">Transmembrane</keyword>
<evidence type="ECO:0000313" key="3">
    <source>
        <dbReference type="EMBL" id="MDR6226094.1"/>
    </source>
</evidence>
<dbReference type="Pfam" id="PF07331">
    <property type="entry name" value="TctB"/>
    <property type="match status" value="1"/>
</dbReference>
<reference evidence="3 4" key="1">
    <citation type="submission" date="2023-07" db="EMBL/GenBank/DDBJ databases">
        <title>Genomic Encyclopedia of Type Strains, Phase IV (KMG-IV): sequencing the most valuable type-strain genomes for metagenomic binning, comparative biology and taxonomic classification.</title>
        <authorList>
            <person name="Goeker M."/>
        </authorList>
    </citation>
    <scope>NUCLEOTIDE SEQUENCE [LARGE SCALE GENOMIC DNA]</scope>
    <source>
        <strain evidence="3 4">DSM 45903</strain>
    </source>
</reference>
<evidence type="ECO:0000256" key="1">
    <source>
        <dbReference type="SAM" id="Phobius"/>
    </source>
</evidence>
<feature type="domain" description="DUF1468" evidence="2">
    <location>
        <begin position="17"/>
        <end position="151"/>
    </location>
</feature>
<keyword evidence="1" id="KW-0472">Membrane</keyword>
<evidence type="ECO:0000313" key="4">
    <source>
        <dbReference type="Proteomes" id="UP001185012"/>
    </source>
</evidence>
<evidence type="ECO:0000259" key="2">
    <source>
        <dbReference type="Pfam" id="PF07331"/>
    </source>
</evidence>
<keyword evidence="1" id="KW-1133">Transmembrane helix</keyword>
<sequence length="157" mass="17304">MKMAVCRKMMTGDRKAAIVLAVVAVIYLSFSYRIPAFALAVMDADALPIGLGWLLLVLAVLLFFFGKDSPRTSAAPVTRKDWCIIGAVVGFTLLYVLLLEWVGYVLVTVPFLIGVTGLLGYRRWVVNTAVAVGFTGVTYYLFNYLLNIYLPQGPLPF</sequence>
<dbReference type="Proteomes" id="UP001185012">
    <property type="component" value="Unassembled WGS sequence"/>
</dbReference>
<name>A0ABU1IQ90_9BACL</name>
<feature type="transmembrane region" description="Helical" evidence="1">
    <location>
        <begin position="47"/>
        <end position="66"/>
    </location>
</feature>
<comment type="caution">
    <text evidence="3">The sequence shown here is derived from an EMBL/GenBank/DDBJ whole genome shotgun (WGS) entry which is preliminary data.</text>
</comment>